<dbReference type="EMBL" id="JAWDGP010002302">
    <property type="protein sequence ID" value="KAK3784189.1"/>
    <property type="molecule type" value="Genomic_DNA"/>
</dbReference>
<feature type="region of interest" description="Disordered" evidence="1">
    <location>
        <begin position="370"/>
        <end position="399"/>
    </location>
</feature>
<accession>A0AAE1AA87</accession>
<evidence type="ECO:0000259" key="2">
    <source>
        <dbReference type="Pfam" id="PF03184"/>
    </source>
</evidence>
<dbReference type="InterPro" id="IPR036397">
    <property type="entry name" value="RNaseH_sf"/>
</dbReference>
<feature type="domain" description="DDE-1" evidence="2">
    <location>
        <begin position="191"/>
        <end position="332"/>
    </location>
</feature>
<dbReference type="PANTHER" id="PTHR19303:SF74">
    <property type="entry name" value="POGO TRANSPOSABLE ELEMENT WITH KRAB DOMAIN"/>
    <property type="match status" value="1"/>
</dbReference>
<evidence type="ECO:0000313" key="4">
    <source>
        <dbReference type="Proteomes" id="UP001283361"/>
    </source>
</evidence>
<organism evidence="3 4">
    <name type="scientific">Elysia crispata</name>
    <name type="common">lettuce slug</name>
    <dbReference type="NCBI Taxonomy" id="231223"/>
    <lineage>
        <taxon>Eukaryota</taxon>
        <taxon>Metazoa</taxon>
        <taxon>Spiralia</taxon>
        <taxon>Lophotrochozoa</taxon>
        <taxon>Mollusca</taxon>
        <taxon>Gastropoda</taxon>
        <taxon>Heterobranchia</taxon>
        <taxon>Euthyneura</taxon>
        <taxon>Panpulmonata</taxon>
        <taxon>Sacoglossa</taxon>
        <taxon>Placobranchoidea</taxon>
        <taxon>Plakobranchidae</taxon>
        <taxon>Elysia</taxon>
    </lineage>
</organism>
<evidence type="ECO:0000313" key="3">
    <source>
        <dbReference type="EMBL" id="KAK3784189.1"/>
    </source>
</evidence>
<protein>
    <recommendedName>
        <fullName evidence="2">DDE-1 domain-containing protein</fullName>
    </recommendedName>
</protein>
<keyword evidence="4" id="KW-1185">Reference proteome</keyword>
<dbReference type="Gene3D" id="3.30.420.10">
    <property type="entry name" value="Ribonuclease H-like superfamily/Ribonuclease H"/>
    <property type="match status" value="1"/>
</dbReference>
<gene>
    <name evidence="3" type="ORF">RRG08_001497</name>
</gene>
<dbReference type="AlphaFoldDB" id="A0AAE1AA87"/>
<feature type="region of interest" description="Disordered" evidence="1">
    <location>
        <begin position="151"/>
        <end position="179"/>
    </location>
</feature>
<dbReference type="GO" id="GO:0005634">
    <property type="term" value="C:nucleus"/>
    <property type="evidence" value="ECO:0007669"/>
    <property type="project" value="TreeGrafter"/>
</dbReference>
<reference evidence="3" key="1">
    <citation type="journal article" date="2023" name="G3 (Bethesda)">
        <title>A reference genome for the long-term kleptoplast-retaining sea slug Elysia crispata morphotype clarki.</title>
        <authorList>
            <person name="Eastman K.E."/>
            <person name="Pendleton A.L."/>
            <person name="Shaikh M.A."/>
            <person name="Suttiyut T."/>
            <person name="Ogas R."/>
            <person name="Tomko P."/>
            <person name="Gavelis G."/>
            <person name="Widhalm J.R."/>
            <person name="Wisecaver J.H."/>
        </authorList>
    </citation>
    <scope>NUCLEOTIDE SEQUENCE</scope>
    <source>
        <strain evidence="3">ECLA1</strain>
    </source>
</reference>
<name>A0AAE1AA87_9GAST</name>
<dbReference type="PANTHER" id="PTHR19303">
    <property type="entry name" value="TRANSPOSON"/>
    <property type="match status" value="1"/>
</dbReference>
<dbReference type="GO" id="GO:0003677">
    <property type="term" value="F:DNA binding"/>
    <property type="evidence" value="ECO:0007669"/>
    <property type="project" value="TreeGrafter"/>
</dbReference>
<dbReference type="InterPro" id="IPR050863">
    <property type="entry name" value="CenT-Element_Derived"/>
</dbReference>
<sequence>MVTWCGCDKSLLCMTGGRAGALTSLWTPVLTVKQTGTGFHGDKRRSDVQLDSSQEVVLCDDHDDTNEESCAEYELGITEEFIRPEGLETSTNALHEPSSSASLSSSPSFLQTSKKCNFYKGKKTQKSSEDITAVDSSATLLAAQKILSDISKSRQKRRESEGEKVQSPTKQIAKKGDKRVGAVVAQERGTLVTVCCGISASGNHIPPFLIFPRVNAQNHWRMMLPPGSLVEGHPKAIGWITRENFLSYLKHLVKHTKPTEDSPVLLLDNHQSYISLDAINYCREHHVTMLSFPPHCSHELQPLDKTVYGPFKTFCNQAADRWCHDATNRDRPLPETESNAGCSPSIVSTEIAITVAEATAQASMATAATPGSTAADTTVSLPQASATTPETPKDNTSVSFLSPFALRPFGKAPPRKQTKRKSMSSCIYTSSTVKRHLEEQLASKTKCKTLNLPAPYQDPDSDSDLDHISLHDSSDTLTTFLRTRNVMEDYN</sequence>
<comment type="caution">
    <text evidence="3">The sequence shown here is derived from an EMBL/GenBank/DDBJ whole genome shotgun (WGS) entry which is preliminary data.</text>
</comment>
<dbReference type="Pfam" id="PF03184">
    <property type="entry name" value="DDE_1"/>
    <property type="match status" value="1"/>
</dbReference>
<proteinExistence type="predicted"/>
<dbReference type="Proteomes" id="UP001283361">
    <property type="component" value="Unassembled WGS sequence"/>
</dbReference>
<dbReference type="InterPro" id="IPR004875">
    <property type="entry name" value="DDE_SF_endonuclease_dom"/>
</dbReference>
<evidence type="ECO:0000256" key="1">
    <source>
        <dbReference type="SAM" id="MobiDB-lite"/>
    </source>
</evidence>